<gene>
    <name evidence="1" type="ORF">A7J15_06845</name>
</gene>
<reference evidence="1 2" key="1">
    <citation type="submission" date="2016-05" db="EMBL/GenBank/DDBJ databases">
        <authorList>
            <person name="Lavstsen T."/>
            <person name="Jespersen J.S."/>
        </authorList>
    </citation>
    <scope>NUCLEOTIDE SEQUENCE [LARGE SCALE GENOMIC DNA]</scope>
    <source>
        <strain evidence="1 2">YLB-01</strain>
    </source>
</reference>
<comment type="caution">
    <text evidence="1">The sequence shown here is derived from an EMBL/GenBank/DDBJ whole genome shotgun (WGS) entry which is preliminary data.</text>
</comment>
<protein>
    <submittedName>
        <fullName evidence="1">Uncharacterized protein</fullName>
    </submittedName>
</protein>
<proteinExistence type="predicted"/>
<dbReference type="Proteomes" id="UP000093355">
    <property type="component" value="Unassembled WGS sequence"/>
</dbReference>
<accession>A0A1B9NBD2</accession>
<evidence type="ECO:0000313" key="2">
    <source>
        <dbReference type="Proteomes" id="UP000093355"/>
    </source>
</evidence>
<dbReference type="EMBL" id="LXMD01000023">
    <property type="protein sequence ID" value="OCG73921.1"/>
    <property type="molecule type" value="Genomic_DNA"/>
</dbReference>
<evidence type="ECO:0000313" key="1">
    <source>
        <dbReference type="EMBL" id="OCG73921.1"/>
    </source>
</evidence>
<keyword evidence="2" id="KW-1185">Reference proteome</keyword>
<dbReference type="AlphaFoldDB" id="A0A1B9NBD2"/>
<dbReference type="STRING" id="904291.A7J15_06845"/>
<sequence length="85" mass="9122">MRRVVMRRILSTCASPYSAVVMFRSRPGGRIPSRIQCFTEAFATPVRAASSLSFTSASPLSCGPDWRVRGPRALHVARGGGAVGQ</sequence>
<name>A0A1B9NBD2_9MICO</name>
<organism evidence="1 2">
    <name type="scientific">Microbacterium sediminis</name>
    <dbReference type="NCBI Taxonomy" id="904291"/>
    <lineage>
        <taxon>Bacteria</taxon>
        <taxon>Bacillati</taxon>
        <taxon>Actinomycetota</taxon>
        <taxon>Actinomycetes</taxon>
        <taxon>Micrococcales</taxon>
        <taxon>Microbacteriaceae</taxon>
        <taxon>Microbacterium</taxon>
    </lineage>
</organism>